<name>A0ABU8H3K0_9SPHN</name>
<dbReference type="Proteomes" id="UP001367771">
    <property type="component" value="Unassembled WGS sequence"/>
</dbReference>
<gene>
    <name evidence="1" type="ORF">V8201_10855</name>
</gene>
<accession>A0ABU8H3K0</accession>
<organism evidence="1 2">
    <name type="scientific">Sphingomonas kyungheensis</name>
    <dbReference type="NCBI Taxonomy" id="1069987"/>
    <lineage>
        <taxon>Bacteria</taxon>
        <taxon>Pseudomonadati</taxon>
        <taxon>Pseudomonadota</taxon>
        <taxon>Alphaproteobacteria</taxon>
        <taxon>Sphingomonadales</taxon>
        <taxon>Sphingomonadaceae</taxon>
        <taxon>Sphingomonas</taxon>
    </lineage>
</organism>
<proteinExistence type="predicted"/>
<reference evidence="1 2" key="1">
    <citation type="journal article" date="2013" name="Int. J. Syst. Evol. Microbiol.">
        <title>Sphingomonas kyungheensis sp. nov., a bacterium with ginsenoside-converting activity isolated from soil of a ginseng field.</title>
        <authorList>
            <person name="Son H.M."/>
            <person name="Yang J.E."/>
            <person name="Park Y."/>
            <person name="Han C.K."/>
            <person name="Kim S.G."/>
            <person name="Kook M."/>
            <person name="Yi T.H."/>
        </authorList>
    </citation>
    <scope>NUCLEOTIDE SEQUENCE [LARGE SCALE GENOMIC DNA]</scope>
    <source>
        <strain evidence="1 2">LMG 26582</strain>
    </source>
</reference>
<keyword evidence="2" id="KW-1185">Reference proteome</keyword>
<dbReference type="RefSeq" id="WP_336545292.1">
    <property type="nucleotide sequence ID" value="NZ_JBBBDM010000003.1"/>
</dbReference>
<evidence type="ECO:0000313" key="2">
    <source>
        <dbReference type="Proteomes" id="UP001367771"/>
    </source>
</evidence>
<comment type="caution">
    <text evidence="1">The sequence shown here is derived from an EMBL/GenBank/DDBJ whole genome shotgun (WGS) entry which is preliminary data.</text>
</comment>
<evidence type="ECO:0000313" key="1">
    <source>
        <dbReference type="EMBL" id="MEI5687575.1"/>
    </source>
</evidence>
<dbReference type="EMBL" id="JBBBDM010000003">
    <property type="protein sequence ID" value="MEI5687575.1"/>
    <property type="molecule type" value="Genomic_DNA"/>
</dbReference>
<protein>
    <submittedName>
        <fullName evidence="1">Uncharacterized protein</fullName>
    </submittedName>
</protein>
<sequence length="103" mass="11859">MSELERLVPSGVIDQWVSHLRRQRSRAQDALWLLDQGFTIHDGRDGIATADASNRWRREQAAVVDDVNRLLELYDRINLRSSEFVAAERTTGRRATDPKKAKE</sequence>